<dbReference type="OrthoDB" id="7428207at2"/>
<keyword evidence="1" id="KW-0396">Initiation factor</keyword>
<keyword evidence="1" id="KW-0648">Protein biosynthesis</keyword>
<dbReference type="RefSeq" id="WP_128487492.1">
    <property type="nucleotide sequence ID" value="NZ_JBHLXB010000016.1"/>
</dbReference>
<reference evidence="1 2" key="1">
    <citation type="journal article" date="2015" name="Int. J. Syst. Evol. Microbiol.">
        <title>Gemmobacter intermedius sp. nov., isolated from a white stork (Ciconia ciconia).</title>
        <authorList>
            <person name="Kampfer P."/>
            <person name="Jerzak L."/>
            <person name="Wilharm G."/>
            <person name="Golke J."/>
            <person name="Busse H.J."/>
            <person name="Glaeser S.P."/>
        </authorList>
    </citation>
    <scope>NUCLEOTIDE SEQUENCE [LARGE SCALE GENOMIC DNA]</scope>
    <source>
        <strain evidence="1 2">119/4</strain>
    </source>
</reference>
<protein>
    <submittedName>
        <fullName evidence="1">Translation initiation factor 2</fullName>
    </submittedName>
</protein>
<dbReference type="GO" id="GO:0003743">
    <property type="term" value="F:translation initiation factor activity"/>
    <property type="evidence" value="ECO:0007669"/>
    <property type="project" value="UniProtKB-KW"/>
</dbReference>
<proteinExistence type="predicted"/>
<comment type="caution">
    <text evidence="1">The sequence shown here is derived from an EMBL/GenBank/DDBJ whole genome shotgun (WGS) entry which is preliminary data.</text>
</comment>
<dbReference type="AlphaFoldDB" id="A0A3S3UEY0"/>
<dbReference type="Proteomes" id="UP000287168">
    <property type="component" value="Unassembled WGS sequence"/>
</dbReference>
<dbReference type="PROSITE" id="PS51257">
    <property type="entry name" value="PROKAR_LIPOPROTEIN"/>
    <property type="match status" value="1"/>
</dbReference>
<organism evidence="1 2">
    <name type="scientific">Falsigemmobacter intermedius</name>
    <dbReference type="NCBI Taxonomy" id="1553448"/>
    <lineage>
        <taxon>Bacteria</taxon>
        <taxon>Pseudomonadati</taxon>
        <taxon>Pseudomonadota</taxon>
        <taxon>Alphaproteobacteria</taxon>
        <taxon>Rhodobacterales</taxon>
        <taxon>Paracoccaceae</taxon>
        <taxon>Falsigemmobacter</taxon>
    </lineage>
</organism>
<evidence type="ECO:0000313" key="1">
    <source>
        <dbReference type="EMBL" id="RWY42451.1"/>
    </source>
</evidence>
<dbReference type="EMBL" id="SBLC01000007">
    <property type="protein sequence ID" value="RWY42451.1"/>
    <property type="molecule type" value="Genomic_DNA"/>
</dbReference>
<gene>
    <name evidence="1" type="ORF">EP867_06875</name>
</gene>
<sequence length="124" mass="12605">MKTFLLIGAVLVSGCATITRGSEDVLQIVTQPSGAQVQTSNGMSCASTPCALKMPRRSDLVVTISKPRCQTAQVNVTHRTADAGAAGMAGNVLVGGLIGLAVDAGSGPTQELVPNPVTVNLNCR</sequence>
<name>A0A3S3UEY0_9RHOB</name>
<accession>A0A3S3UEY0</accession>
<evidence type="ECO:0000313" key="2">
    <source>
        <dbReference type="Proteomes" id="UP000287168"/>
    </source>
</evidence>
<keyword evidence="2" id="KW-1185">Reference proteome</keyword>